<dbReference type="AlphaFoldDB" id="A0A2S1FI71"/>
<accession>A0A2S1FI71</accession>
<keyword evidence="2" id="KW-0614">Plasmid</keyword>
<proteinExistence type="predicted"/>
<organism evidence="2">
    <name type="scientific">Polaromonas sp. H1N</name>
    <dbReference type="NCBI Taxonomy" id="1840283"/>
    <lineage>
        <taxon>Bacteria</taxon>
        <taxon>Pseudomonadati</taxon>
        <taxon>Pseudomonadota</taxon>
        <taxon>Betaproteobacteria</taxon>
        <taxon>Burkholderiales</taxon>
        <taxon>Comamonadaceae</taxon>
        <taxon>Polaromonas</taxon>
    </lineage>
</organism>
<gene>
    <name evidence="2" type="ORF">pH1NP1_p024</name>
</gene>
<dbReference type="EMBL" id="MG869619">
    <property type="protein sequence ID" value="AWD72201.1"/>
    <property type="molecule type" value="Genomic_DNA"/>
</dbReference>
<evidence type="ECO:0000313" key="2">
    <source>
        <dbReference type="EMBL" id="AWD72201.1"/>
    </source>
</evidence>
<geneLocation type="plasmid" evidence="2">
    <name>pH1NP1</name>
</geneLocation>
<evidence type="ECO:0000256" key="1">
    <source>
        <dbReference type="SAM" id="MobiDB-lite"/>
    </source>
</evidence>
<reference evidence="2" key="1">
    <citation type="submission" date="2018-01" db="EMBL/GenBank/DDBJ databases">
        <title>Plasmids of psychrophilic Polaromonas spp. isolated from Arctic and Antarctic glaciers.</title>
        <authorList>
            <person name="Dziewit L."/>
            <person name="Ciok A."/>
        </authorList>
    </citation>
    <scope>NUCLEOTIDE SEQUENCE</scope>
    <source>
        <plasmid evidence="2">pH1NP1</plasmid>
    </source>
</reference>
<sequence>MTRANPFDDLGDFAPKAQAKPVEAQQIERIAAEMGFPSRQPATAPAHPRKPQARRRYTTGRNQQLNVKATAETVARFYRLADQQGVPLGELLEQALQALEKTIQQPA</sequence>
<feature type="region of interest" description="Disordered" evidence="1">
    <location>
        <begin position="35"/>
        <end position="65"/>
    </location>
</feature>
<feature type="compositionally biased region" description="Basic residues" evidence="1">
    <location>
        <begin position="47"/>
        <end position="58"/>
    </location>
</feature>
<protein>
    <submittedName>
        <fullName evidence="2">Putative partitioning protein ParB</fullName>
    </submittedName>
</protein>
<name>A0A2S1FI71_9BURK</name>
<dbReference type="RefSeq" id="WP_181375215.1">
    <property type="nucleotide sequence ID" value="NZ_MG869619.1"/>
</dbReference>